<dbReference type="EMBL" id="CP069102">
    <property type="protein sequence ID" value="QSS48912.1"/>
    <property type="molecule type" value="Genomic_DNA"/>
</dbReference>
<proteinExistence type="predicted"/>
<dbReference type="VEuPathDB" id="FungiDB:I7I53_09121"/>
<name>A0A8A1LA18_AJEC8</name>
<organism evidence="1 2">
    <name type="scientific">Ajellomyces capsulatus (strain H88)</name>
    <name type="common">Darling's disease fungus</name>
    <name type="synonym">Histoplasma capsulatum</name>
    <dbReference type="NCBI Taxonomy" id="544711"/>
    <lineage>
        <taxon>Eukaryota</taxon>
        <taxon>Fungi</taxon>
        <taxon>Dikarya</taxon>
        <taxon>Ascomycota</taxon>
        <taxon>Pezizomycotina</taxon>
        <taxon>Eurotiomycetes</taxon>
        <taxon>Eurotiomycetidae</taxon>
        <taxon>Onygenales</taxon>
        <taxon>Ajellomycetaceae</taxon>
        <taxon>Histoplasma</taxon>
    </lineage>
</organism>
<evidence type="ECO:0000313" key="2">
    <source>
        <dbReference type="Proteomes" id="UP000663419"/>
    </source>
</evidence>
<gene>
    <name evidence="1" type="ORF">I7I53_09121</name>
</gene>
<accession>A0A8A1LA18</accession>
<dbReference type="AlphaFoldDB" id="A0A8A1LA18"/>
<evidence type="ECO:0000313" key="1">
    <source>
        <dbReference type="EMBL" id="QSS48912.1"/>
    </source>
</evidence>
<dbReference type="Proteomes" id="UP000663419">
    <property type="component" value="Chromosome 1"/>
</dbReference>
<protein>
    <submittedName>
        <fullName evidence="1">Uncharacterized protein</fullName>
    </submittedName>
</protein>
<sequence length="74" mass="8491">MYACSLLTDYVNLCSFPFLFGFFNHSINKPEIHHSPYPWTSALEFKLDELSTPCHPSLLPKALFARVRHPEPIG</sequence>
<reference evidence="1" key="1">
    <citation type="submission" date="2021-01" db="EMBL/GenBank/DDBJ databases">
        <title>Chromosome-level genome assembly of a human fungal pathogen reveals clustering of transcriptionally co-regulated genes.</title>
        <authorList>
            <person name="Voorhies M."/>
            <person name="Cohen S."/>
            <person name="Shea T.P."/>
            <person name="Petrus S."/>
            <person name="Munoz J.F."/>
            <person name="Poplawski S."/>
            <person name="Goldman W.E."/>
            <person name="Michael T."/>
            <person name="Cuomo C.A."/>
            <person name="Sil A."/>
            <person name="Beyhan S."/>
        </authorList>
    </citation>
    <scope>NUCLEOTIDE SEQUENCE</scope>
    <source>
        <strain evidence="1">H88</strain>
    </source>
</reference>